<evidence type="ECO:0000313" key="2">
    <source>
        <dbReference type="Proteomes" id="UP000635565"/>
    </source>
</evidence>
<reference evidence="1 2" key="1">
    <citation type="journal article" date="2021" name="Int. J. Syst. Evol. Microbiol.">
        <title>Reticulibacter mediterranei gen. nov., sp. nov., within the new family Reticulibacteraceae fam. nov., and Ktedonospora formicarum gen. nov., sp. nov., Ktedonobacter robiniae sp. nov., Dictyobacter formicarum sp. nov. and Dictyobacter arantiisoli sp. nov., belonging to the class Ktedonobacteria.</title>
        <authorList>
            <person name="Yabe S."/>
            <person name="Zheng Y."/>
            <person name="Wang C.M."/>
            <person name="Sakai Y."/>
            <person name="Abe K."/>
            <person name="Yokota A."/>
            <person name="Donadio S."/>
            <person name="Cavaletti L."/>
            <person name="Monciardini P."/>
        </authorList>
    </citation>
    <scope>NUCLEOTIDE SEQUENCE [LARGE SCALE GENOMIC DNA]</scope>
    <source>
        <strain evidence="1 2">SOSP1-9</strain>
    </source>
</reference>
<evidence type="ECO:0000313" key="1">
    <source>
        <dbReference type="EMBL" id="GHO84925.1"/>
    </source>
</evidence>
<accession>A0ABQ3VFZ3</accession>
<dbReference type="Proteomes" id="UP000635565">
    <property type="component" value="Unassembled WGS sequence"/>
</dbReference>
<protein>
    <submittedName>
        <fullName evidence="1">Uncharacterized protein</fullName>
    </submittedName>
</protein>
<dbReference type="EMBL" id="BNJJ01000007">
    <property type="protein sequence ID" value="GHO84925.1"/>
    <property type="molecule type" value="Genomic_DNA"/>
</dbReference>
<gene>
    <name evidence="1" type="ORF">KSZ_29310</name>
</gene>
<comment type="caution">
    <text evidence="1">The sequence shown here is derived from an EMBL/GenBank/DDBJ whole genome shotgun (WGS) entry which is preliminary data.</text>
</comment>
<organism evidence="1 2">
    <name type="scientific">Dictyobacter formicarum</name>
    <dbReference type="NCBI Taxonomy" id="2778368"/>
    <lineage>
        <taxon>Bacteria</taxon>
        <taxon>Bacillati</taxon>
        <taxon>Chloroflexota</taxon>
        <taxon>Ktedonobacteria</taxon>
        <taxon>Ktedonobacterales</taxon>
        <taxon>Dictyobacteraceae</taxon>
        <taxon>Dictyobacter</taxon>
    </lineage>
</organism>
<keyword evidence="2" id="KW-1185">Reference proteome</keyword>
<proteinExistence type="predicted"/>
<sequence>MEVERVAALALVVIGPTSRTIKGRIQQTLLKHDDKSAFVLISNKRFLLKHPTSVLHKIFIRSVV</sequence>
<name>A0ABQ3VFZ3_9CHLR</name>